<sequence length="370" mass="42610">MRLIAVHPSLGSRRLTKIAIDGIYLFLKAHRKSHNKVQIWKVNTLVPSDWECIFELQLKELIYSIPAYDYKEKVIFLLVAAVFENEENFRITLFRIDDEKREEWSIIDENGEIWQVPLENVAMGVGGKEMSTNSRPTLHLYDRSIVQGPIPFWYLHLTKTNFYLEKRFLEDIEDVKCHRFAFCLDGDSRRFARLREDNGIAVYDGEAERWVHYEQDADSDFDLHILSAVNDLRETFGRAGRRVAAVESPLTIHTDAGICVAKRVTSNSIHEFYRIDFDHQRRSYSLRSRGAANLKEVATMYYVLVSEELAAVVGLSCVAIIPLQPPPLSHLAVWAVQKETANRDERGALHDGLTYPQIHHLLTNLANLSI</sequence>
<evidence type="ECO:0000313" key="2">
    <source>
        <dbReference type="WBParaSite" id="MBELARI_LOCUS10303"/>
    </source>
</evidence>
<proteinExistence type="predicted"/>
<evidence type="ECO:0000313" key="1">
    <source>
        <dbReference type="Proteomes" id="UP000887575"/>
    </source>
</evidence>
<protein>
    <submittedName>
        <fullName evidence="2">Uncharacterized protein</fullName>
    </submittedName>
</protein>
<reference evidence="2" key="1">
    <citation type="submission" date="2024-02" db="UniProtKB">
        <authorList>
            <consortium name="WormBaseParasite"/>
        </authorList>
    </citation>
    <scope>IDENTIFICATION</scope>
</reference>
<dbReference type="AlphaFoldDB" id="A0AAF3E8Q9"/>
<keyword evidence="1" id="KW-1185">Reference proteome</keyword>
<name>A0AAF3E8Q9_9BILA</name>
<dbReference type="Proteomes" id="UP000887575">
    <property type="component" value="Unassembled WGS sequence"/>
</dbReference>
<dbReference type="WBParaSite" id="MBELARI_LOCUS10303">
    <property type="protein sequence ID" value="MBELARI_LOCUS10303"/>
    <property type="gene ID" value="MBELARI_LOCUS10303"/>
</dbReference>
<organism evidence="1 2">
    <name type="scientific">Mesorhabditis belari</name>
    <dbReference type="NCBI Taxonomy" id="2138241"/>
    <lineage>
        <taxon>Eukaryota</taxon>
        <taxon>Metazoa</taxon>
        <taxon>Ecdysozoa</taxon>
        <taxon>Nematoda</taxon>
        <taxon>Chromadorea</taxon>
        <taxon>Rhabditida</taxon>
        <taxon>Rhabditina</taxon>
        <taxon>Rhabditomorpha</taxon>
        <taxon>Rhabditoidea</taxon>
        <taxon>Rhabditidae</taxon>
        <taxon>Mesorhabditinae</taxon>
        <taxon>Mesorhabditis</taxon>
    </lineage>
</organism>
<accession>A0AAF3E8Q9</accession>